<keyword evidence="2" id="KW-1185">Reference proteome</keyword>
<protein>
    <submittedName>
        <fullName evidence="1">Uncharacterized protein</fullName>
    </submittedName>
</protein>
<dbReference type="AlphaFoldDB" id="A0AAV4MNA0"/>
<dbReference type="Proteomes" id="UP001054945">
    <property type="component" value="Unassembled WGS sequence"/>
</dbReference>
<reference evidence="1 2" key="1">
    <citation type="submission" date="2021-06" db="EMBL/GenBank/DDBJ databases">
        <title>Caerostris extrusa draft genome.</title>
        <authorList>
            <person name="Kono N."/>
            <person name="Arakawa K."/>
        </authorList>
    </citation>
    <scope>NUCLEOTIDE SEQUENCE [LARGE SCALE GENOMIC DNA]</scope>
</reference>
<gene>
    <name evidence="1" type="ORF">CEXT_787751</name>
</gene>
<proteinExistence type="predicted"/>
<organism evidence="1 2">
    <name type="scientific">Caerostris extrusa</name>
    <name type="common">Bark spider</name>
    <name type="synonym">Caerostris bankana</name>
    <dbReference type="NCBI Taxonomy" id="172846"/>
    <lineage>
        <taxon>Eukaryota</taxon>
        <taxon>Metazoa</taxon>
        <taxon>Ecdysozoa</taxon>
        <taxon>Arthropoda</taxon>
        <taxon>Chelicerata</taxon>
        <taxon>Arachnida</taxon>
        <taxon>Araneae</taxon>
        <taxon>Araneomorphae</taxon>
        <taxon>Entelegynae</taxon>
        <taxon>Araneoidea</taxon>
        <taxon>Araneidae</taxon>
        <taxon>Caerostris</taxon>
    </lineage>
</organism>
<comment type="caution">
    <text evidence="1">The sequence shown here is derived from an EMBL/GenBank/DDBJ whole genome shotgun (WGS) entry which is preliminary data.</text>
</comment>
<name>A0AAV4MNA0_CAEEX</name>
<dbReference type="EMBL" id="BPLR01019994">
    <property type="protein sequence ID" value="GIX73843.1"/>
    <property type="molecule type" value="Genomic_DNA"/>
</dbReference>
<sequence>MLHVQEYRHVQELSCTCRLNNILLKTFINNVQNAWIGVPRYCHWLQEVKSDKCSAMCTYCNEEFQSGRVLALGYASECFLSVQ</sequence>
<accession>A0AAV4MNA0</accession>
<evidence type="ECO:0000313" key="2">
    <source>
        <dbReference type="Proteomes" id="UP001054945"/>
    </source>
</evidence>
<evidence type="ECO:0000313" key="1">
    <source>
        <dbReference type="EMBL" id="GIX73843.1"/>
    </source>
</evidence>